<gene>
    <name evidence="6" type="ORF">KBB96_02955</name>
</gene>
<sequence>MTDWESRYRQNDTPWDKGNAAPPLLELMERWPAARMWGGGEVLAPGCGFGHDVRAIAAAGVPVVGLDLSESAVEGARQFTPTGTERYARADLFDRSWWPEQGFGGWWEHTCFCAIDPADRPRYAEAAGALVRPGGCLSGVFYLTPNDPGEEDCGPPFNASIAEIDGLLAPWFERVDAWVPERSYPGREGREWLAVYRRK</sequence>
<dbReference type="KEGG" id="lamb:KBB96_02955"/>
<feature type="compositionally biased region" description="Basic and acidic residues" evidence="5">
    <location>
        <begin position="1"/>
        <end position="10"/>
    </location>
</feature>
<dbReference type="Pfam" id="PF05724">
    <property type="entry name" value="TPMT"/>
    <property type="match status" value="1"/>
</dbReference>
<organism evidence="6 7">
    <name type="scientific">Luteolibacter ambystomatis</name>
    <dbReference type="NCBI Taxonomy" id="2824561"/>
    <lineage>
        <taxon>Bacteria</taxon>
        <taxon>Pseudomonadati</taxon>
        <taxon>Verrucomicrobiota</taxon>
        <taxon>Verrucomicrobiia</taxon>
        <taxon>Verrucomicrobiales</taxon>
        <taxon>Verrucomicrobiaceae</taxon>
        <taxon>Luteolibacter</taxon>
    </lineage>
</organism>
<dbReference type="Gene3D" id="3.40.50.150">
    <property type="entry name" value="Vaccinia Virus protein VP39"/>
    <property type="match status" value="1"/>
</dbReference>
<keyword evidence="4" id="KW-0949">S-adenosyl-L-methionine</keyword>
<dbReference type="EMBL" id="CP073100">
    <property type="protein sequence ID" value="QUE51857.1"/>
    <property type="molecule type" value="Genomic_DNA"/>
</dbReference>
<dbReference type="CDD" id="cd02440">
    <property type="entry name" value="AdoMet_MTases"/>
    <property type="match status" value="1"/>
</dbReference>
<reference evidence="6" key="1">
    <citation type="submission" date="2021-04" db="EMBL/GenBank/DDBJ databases">
        <title>Luteolibacter sp. 32A isolated from the skin of an Anderson's salamander (Ambystoma andersonii).</title>
        <authorList>
            <person name="Spergser J."/>
            <person name="Busse H.-J."/>
        </authorList>
    </citation>
    <scope>NUCLEOTIDE SEQUENCE</scope>
    <source>
        <strain evidence="6">32A</strain>
    </source>
</reference>
<evidence type="ECO:0000256" key="5">
    <source>
        <dbReference type="SAM" id="MobiDB-lite"/>
    </source>
</evidence>
<dbReference type="SUPFAM" id="SSF53335">
    <property type="entry name" value="S-adenosyl-L-methionine-dependent methyltransferases"/>
    <property type="match status" value="1"/>
</dbReference>
<dbReference type="PROSITE" id="PS51585">
    <property type="entry name" value="SAM_MT_TPMT"/>
    <property type="match status" value="1"/>
</dbReference>
<dbReference type="Proteomes" id="UP000676169">
    <property type="component" value="Chromosome"/>
</dbReference>
<dbReference type="PANTHER" id="PTHR32183:SF6">
    <property type="entry name" value="CYSTEINE SULFINATE DESULFINASE_CYSTEINE DESULFURASE AND RELATED ENZYMES"/>
    <property type="match status" value="1"/>
</dbReference>
<accession>A0A975J0P4</accession>
<dbReference type="InterPro" id="IPR029063">
    <property type="entry name" value="SAM-dependent_MTases_sf"/>
</dbReference>
<dbReference type="RefSeq" id="WP_211632080.1">
    <property type="nucleotide sequence ID" value="NZ_CP073100.1"/>
</dbReference>
<evidence type="ECO:0000256" key="3">
    <source>
        <dbReference type="ARBA" id="ARBA00022679"/>
    </source>
</evidence>
<dbReference type="GO" id="GO:0032259">
    <property type="term" value="P:methylation"/>
    <property type="evidence" value="ECO:0007669"/>
    <property type="project" value="UniProtKB-KW"/>
</dbReference>
<dbReference type="InterPro" id="IPR008854">
    <property type="entry name" value="TPMT"/>
</dbReference>
<dbReference type="AlphaFoldDB" id="A0A975J0P4"/>
<evidence type="ECO:0000256" key="4">
    <source>
        <dbReference type="ARBA" id="ARBA00022691"/>
    </source>
</evidence>
<dbReference type="GO" id="GO:0008757">
    <property type="term" value="F:S-adenosylmethionine-dependent methyltransferase activity"/>
    <property type="evidence" value="ECO:0007669"/>
    <property type="project" value="InterPro"/>
</dbReference>
<evidence type="ECO:0000256" key="2">
    <source>
        <dbReference type="ARBA" id="ARBA00022603"/>
    </source>
</evidence>
<dbReference type="PANTHER" id="PTHR32183">
    <property type="match status" value="1"/>
</dbReference>
<keyword evidence="3" id="KW-0808">Transferase</keyword>
<name>A0A975J0P4_9BACT</name>
<evidence type="ECO:0000313" key="6">
    <source>
        <dbReference type="EMBL" id="QUE51857.1"/>
    </source>
</evidence>
<proteinExistence type="predicted"/>
<keyword evidence="1" id="KW-0597">Phosphoprotein</keyword>
<evidence type="ECO:0000256" key="1">
    <source>
        <dbReference type="ARBA" id="ARBA00022553"/>
    </source>
</evidence>
<keyword evidence="7" id="KW-1185">Reference proteome</keyword>
<protein>
    <submittedName>
        <fullName evidence="6">Methyltransferase domain-containing protein</fullName>
    </submittedName>
</protein>
<keyword evidence="2 6" id="KW-0489">Methyltransferase</keyword>
<feature type="region of interest" description="Disordered" evidence="5">
    <location>
        <begin position="1"/>
        <end position="21"/>
    </location>
</feature>
<evidence type="ECO:0000313" key="7">
    <source>
        <dbReference type="Proteomes" id="UP000676169"/>
    </source>
</evidence>